<keyword evidence="3" id="KW-1185">Reference proteome</keyword>
<dbReference type="OrthoDB" id="747472at2"/>
<dbReference type="RefSeq" id="WP_092737838.1">
    <property type="nucleotide sequence ID" value="NZ_FNOV01000002.1"/>
</dbReference>
<evidence type="ECO:0000313" key="3">
    <source>
        <dbReference type="Proteomes" id="UP000199249"/>
    </source>
</evidence>
<gene>
    <name evidence="2" type="ORF">SAMN04488069_102132</name>
</gene>
<feature type="chain" id="PRO_5011524426" evidence="1">
    <location>
        <begin position="24"/>
        <end position="242"/>
    </location>
</feature>
<proteinExistence type="predicted"/>
<evidence type="ECO:0000256" key="1">
    <source>
        <dbReference type="SAM" id="SignalP"/>
    </source>
</evidence>
<name>A0A1H3CVX7_9BACT</name>
<dbReference type="Proteomes" id="UP000199249">
    <property type="component" value="Unassembled WGS sequence"/>
</dbReference>
<dbReference type="AlphaFoldDB" id="A0A1H3CVX7"/>
<accession>A0A1H3CVX7</accession>
<keyword evidence="1" id="KW-0732">Signal</keyword>
<organism evidence="2 3">
    <name type="scientific">Hymenobacter psychrophilus</name>
    <dbReference type="NCBI Taxonomy" id="651662"/>
    <lineage>
        <taxon>Bacteria</taxon>
        <taxon>Pseudomonadati</taxon>
        <taxon>Bacteroidota</taxon>
        <taxon>Cytophagia</taxon>
        <taxon>Cytophagales</taxon>
        <taxon>Hymenobacteraceae</taxon>
        <taxon>Hymenobacter</taxon>
    </lineage>
</organism>
<evidence type="ECO:0000313" key="2">
    <source>
        <dbReference type="EMBL" id="SDX58226.1"/>
    </source>
</evidence>
<protein>
    <submittedName>
        <fullName evidence="2">Uncharacterized protein</fullName>
    </submittedName>
</protein>
<sequence length="242" mass="26367">MLRVLFVLAIALSALLAGFPAQAQPAAKRIPTASEVKKAVEHLASLAGGEGDNPESLGGVAKKVVAYLKVHRPDEGEASKLGLRLAASYNDAARIRVYLFTHNSGGSRGTISNVVLQWQNVAGKLFAYYVPVECGFDAIFPLQTPSRKMYLLVGYERGSGSCVNCSAYVIELKGDYLILDNKVFGDESGLEICNVTMEFDATKQMLSVEADDMFGEQSDGYSDKPFRPTKYVFRQGHFIKIP</sequence>
<dbReference type="STRING" id="651662.SAMN04488069_102132"/>
<feature type="signal peptide" evidence="1">
    <location>
        <begin position="1"/>
        <end position="23"/>
    </location>
</feature>
<reference evidence="3" key="1">
    <citation type="submission" date="2016-10" db="EMBL/GenBank/DDBJ databases">
        <authorList>
            <person name="Varghese N."/>
            <person name="Submissions S."/>
        </authorList>
    </citation>
    <scope>NUCLEOTIDE SEQUENCE [LARGE SCALE GENOMIC DNA]</scope>
    <source>
        <strain evidence="3">CGMCC 1.8975</strain>
    </source>
</reference>
<dbReference type="EMBL" id="FNOV01000002">
    <property type="protein sequence ID" value="SDX58226.1"/>
    <property type="molecule type" value="Genomic_DNA"/>
</dbReference>